<name>X1R025_9ZZZZ</name>
<evidence type="ECO:0000313" key="1">
    <source>
        <dbReference type="EMBL" id="GAI48894.1"/>
    </source>
</evidence>
<comment type="caution">
    <text evidence="1">The sequence shown here is derived from an EMBL/GenBank/DDBJ whole genome shotgun (WGS) entry which is preliminary data.</text>
</comment>
<proteinExistence type="predicted"/>
<reference evidence="1" key="1">
    <citation type="journal article" date="2014" name="Front. Microbiol.">
        <title>High frequency of phylogenetically diverse reductive dehalogenase-homologous genes in deep subseafloor sedimentary metagenomes.</title>
        <authorList>
            <person name="Kawai M."/>
            <person name="Futagami T."/>
            <person name="Toyoda A."/>
            <person name="Takaki Y."/>
            <person name="Nishi S."/>
            <person name="Hori S."/>
            <person name="Arai W."/>
            <person name="Tsubouchi T."/>
            <person name="Morono Y."/>
            <person name="Uchiyama I."/>
            <person name="Ito T."/>
            <person name="Fujiyama A."/>
            <person name="Inagaki F."/>
            <person name="Takami H."/>
        </authorList>
    </citation>
    <scope>NUCLEOTIDE SEQUENCE</scope>
    <source>
        <strain evidence="1">Expedition CK06-06</strain>
    </source>
</reference>
<protein>
    <submittedName>
        <fullName evidence="1">Uncharacterized protein</fullName>
    </submittedName>
</protein>
<feature type="non-terminal residue" evidence="1">
    <location>
        <position position="1"/>
    </location>
</feature>
<accession>X1R025</accession>
<sequence>HFYSNKPDELDKIYELVISELIKMEGRIIGPARYIEEAASYMRHNLWNQKREE</sequence>
<organism evidence="1">
    <name type="scientific">marine sediment metagenome</name>
    <dbReference type="NCBI Taxonomy" id="412755"/>
    <lineage>
        <taxon>unclassified sequences</taxon>
        <taxon>metagenomes</taxon>
        <taxon>ecological metagenomes</taxon>
    </lineage>
</organism>
<dbReference type="EMBL" id="BARV01035939">
    <property type="protein sequence ID" value="GAI48894.1"/>
    <property type="molecule type" value="Genomic_DNA"/>
</dbReference>
<gene>
    <name evidence="1" type="ORF">S06H3_55958</name>
</gene>
<dbReference type="AlphaFoldDB" id="X1R025"/>